<comment type="caution">
    <text evidence="9">The sequence shown here is derived from an EMBL/GenBank/DDBJ whole genome shotgun (WGS) entry which is preliminary data.</text>
</comment>
<feature type="repeat" description="WD" evidence="7">
    <location>
        <begin position="190"/>
        <end position="222"/>
    </location>
</feature>
<feature type="repeat" description="WD" evidence="7">
    <location>
        <begin position="339"/>
        <end position="381"/>
    </location>
</feature>
<keyword evidence="2 6" id="KW-0698">rRNA processing</keyword>
<gene>
    <name evidence="9" type="ORF">AB1Y20_015579</name>
</gene>
<evidence type="ECO:0000256" key="2">
    <source>
        <dbReference type="ARBA" id="ARBA00022552"/>
    </source>
</evidence>
<accession>A0AB34K0V2</accession>
<comment type="subcellular location">
    <subcellularLocation>
        <location evidence="6">Nucleus</location>
        <location evidence="6">Nucleolus</location>
    </subcellularLocation>
    <subcellularLocation>
        <location evidence="6">Nucleus</location>
        <location evidence="6">Nucleoplasm</location>
    </subcellularLocation>
</comment>
<evidence type="ECO:0000313" key="9">
    <source>
        <dbReference type="EMBL" id="KAL1526888.1"/>
    </source>
</evidence>
<sequence length="417" mass="44326">MAAAEPHEPQVQVQFVTQLEERWRVTEAPIQLPTRLTRFGLSEVVNHLLNAPTPRPFDFLLQGELLRGPLSKSLARLGLSGEAAVVLEYIELVPPPQPLLACPHADWVSALAAHPDGGHLLSGCYDHAAYVWDAALQSQAELRAHRAPVKAVGWLPPAAGGALRALTASKDHTVRTWQVDRGGVRCEAVGSSHTAAVESLSTNPAGSRFCSGGWDSSVCVWSAGEPAAAADAPAAKRARGGGASLPPAEIHADVRLEGHRDCVSALCWPVAHLIYSASLDGSVREWDVTASACSAQLGGQKAALCVAVSLVNTCIATGHSDHAVRLWDTRLQQASLKLTLPHKGWVSSISWATSSTHQLLTSCHDGGVRLWDIRSTLPLHELHLHTDKALCATWQNSSRIVSGGADGQLRVAEIPSA</sequence>
<dbReference type="PROSITE" id="PS50082">
    <property type="entry name" value="WD_REPEATS_2"/>
    <property type="match status" value="4"/>
</dbReference>
<dbReference type="Proteomes" id="UP001515480">
    <property type="component" value="Unassembled WGS sequence"/>
</dbReference>
<dbReference type="InterPro" id="IPR001680">
    <property type="entry name" value="WD40_rpt"/>
</dbReference>
<dbReference type="PANTHER" id="PTHR19855">
    <property type="entry name" value="WD40 REPEAT PROTEIN 12, 37"/>
    <property type="match status" value="1"/>
</dbReference>
<dbReference type="GO" id="GO:0000463">
    <property type="term" value="P:maturation of LSU-rRNA from tricistronic rRNA transcript (SSU-rRNA, 5.8S rRNA, LSU-rRNA)"/>
    <property type="evidence" value="ECO:0007669"/>
    <property type="project" value="UniProtKB-UniRule"/>
</dbReference>
<dbReference type="GO" id="GO:0005654">
    <property type="term" value="C:nucleoplasm"/>
    <property type="evidence" value="ECO:0007669"/>
    <property type="project" value="UniProtKB-SubCell"/>
</dbReference>
<feature type="domain" description="NLE" evidence="8">
    <location>
        <begin position="11"/>
        <end position="74"/>
    </location>
</feature>
<dbReference type="SMART" id="SM00320">
    <property type="entry name" value="WD40"/>
    <property type="match status" value="7"/>
</dbReference>
<dbReference type="InterPro" id="IPR019775">
    <property type="entry name" value="WD40_repeat_CS"/>
</dbReference>
<keyword evidence="4" id="KW-0677">Repeat</keyword>
<evidence type="ECO:0000256" key="7">
    <source>
        <dbReference type="PROSITE-ProRule" id="PRU00221"/>
    </source>
</evidence>
<dbReference type="SUPFAM" id="SSF50978">
    <property type="entry name" value="WD40 repeat-like"/>
    <property type="match status" value="1"/>
</dbReference>
<dbReference type="HAMAP" id="MF_03029">
    <property type="entry name" value="WDR12"/>
    <property type="match status" value="1"/>
</dbReference>
<dbReference type="GO" id="GO:0000466">
    <property type="term" value="P:maturation of 5.8S rRNA from tricistronic rRNA transcript (SSU-rRNA, 5.8S rRNA, LSU-rRNA)"/>
    <property type="evidence" value="ECO:0007669"/>
    <property type="project" value="UniProtKB-UniRule"/>
</dbReference>
<dbReference type="InterPro" id="IPR012972">
    <property type="entry name" value="NLE"/>
</dbReference>
<dbReference type="AlphaFoldDB" id="A0AB34K0V2"/>
<feature type="repeat" description="WD" evidence="7">
    <location>
        <begin position="101"/>
        <end position="133"/>
    </location>
</feature>
<dbReference type="InterPro" id="IPR015943">
    <property type="entry name" value="WD40/YVTN_repeat-like_dom_sf"/>
</dbReference>
<evidence type="ECO:0000259" key="8">
    <source>
        <dbReference type="Pfam" id="PF08154"/>
    </source>
</evidence>
<evidence type="ECO:0000256" key="4">
    <source>
        <dbReference type="ARBA" id="ARBA00022737"/>
    </source>
</evidence>
<feature type="repeat" description="WD" evidence="7">
    <location>
        <begin position="256"/>
        <end position="296"/>
    </location>
</feature>
<evidence type="ECO:0000256" key="1">
    <source>
        <dbReference type="ARBA" id="ARBA00022517"/>
    </source>
</evidence>
<protein>
    <recommendedName>
        <fullName evidence="6">Ribosome biogenesis protein WDR12 homolog</fullName>
    </recommendedName>
</protein>
<reference evidence="9 10" key="1">
    <citation type="journal article" date="2024" name="Science">
        <title>Giant polyketide synthase enzymes in the biosynthesis of giant marine polyether toxins.</title>
        <authorList>
            <person name="Fallon T.R."/>
            <person name="Shende V.V."/>
            <person name="Wierzbicki I.H."/>
            <person name="Pendleton A.L."/>
            <person name="Watervoot N.F."/>
            <person name="Auber R.P."/>
            <person name="Gonzalez D.J."/>
            <person name="Wisecaver J.H."/>
            <person name="Moore B.S."/>
        </authorList>
    </citation>
    <scope>NUCLEOTIDE SEQUENCE [LARGE SCALE GENOMIC DNA]</scope>
    <source>
        <strain evidence="9 10">12B1</strain>
    </source>
</reference>
<keyword evidence="10" id="KW-1185">Reference proteome</keyword>
<comment type="function">
    <text evidence="6">Required for maturation of ribosomal RNAs and formation of the large ribosomal subunit.</text>
</comment>
<organism evidence="9 10">
    <name type="scientific">Prymnesium parvum</name>
    <name type="common">Toxic golden alga</name>
    <dbReference type="NCBI Taxonomy" id="97485"/>
    <lineage>
        <taxon>Eukaryota</taxon>
        <taxon>Haptista</taxon>
        <taxon>Haptophyta</taxon>
        <taxon>Prymnesiophyceae</taxon>
        <taxon>Prymnesiales</taxon>
        <taxon>Prymnesiaceae</taxon>
        <taxon>Prymnesium</taxon>
    </lineage>
</organism>
<dbReference type="PANTHER" id="PTHR19855:SF11">
    <property type="entry name" value="RIBOSOME BIOGENESIS PROTEIN WDR12"/>
    <property type="match status" value="1"/>
</dbReference>
<keyword evidence="1 6" id="KW-0690">Ribosome biogenesis</keyword>
<dbReference type="PROSITE" id="PS00678">
    <property type="entry name" value="WD_REPEATS_1"/>
    <property type="match status" value="1"/>
</dbReference>
<dbReference type="InterPro" id="IPR028599">
    <property type="entry name" value="WDR12/Ytm1"/>
</dbReference>
<evidence type="ECO:0000256" key="6">
    <source>
        <dbReference type="HAMAP-Rule" id="MF_03029"/>
    </source>
</evidence>
<name>A0AB34K0V2_PRYPA</name>
<dbReference type="PRINTS" id="PR00320">
    <property type="entry name" value="GPROTEINBRPT"/>
</dbReference>
<dbReference type="Pfam" id="PF08154">
    <property type="entry name" value="NLE"/>
    <property type="match status" value="1"/>
</dbReference>
<dbReference type="InterPro" id="IPR020472">
    <property type="entry name" value="WD40_PAC1"/>
</dbReference>
<comment type="similarity">
    <text evidence="6">Belongs to the WD repeat WDR12/YTM1 family.</text>
</comment>
<evidence type="ECO:0000313" key="10">
    <source>
        <dbReference type="Proteomes" id="UP001515480"/>
    </source>
</evidence>
<dbReference type="EMBL" id="JBGBPQ010000003">
    <property type="protein sequence ID" value="KAL1526888.1"/>
    <property type="molecule type" value="Genomic_DNA"/>
</dbReference>
<dbReference type="Pfam" id="PF00400">
    <property type="entry name" value="WD40"/>
    <property type="match status" value="6"/>
</dbReference>
<keyword evidence="3 7" id="KW-0853">WD repeat</keyword>
<proteinExistence type="inferred from homology"/>
<dbReference type="GO" id="GO:0030687">
    <property type="term" value="C:preribosome, large subunit precursor"/>
    <property type="evidence" value="ECO:0007669"/>
    <property type="project" value="UniProtKB-UniRule"/>
</dbReference>
<dbReference type="PROSITE" id="PS50294">
    <property type="entry name" value="WD_REPEATS_REGION"/>
    <property type="match status" value="3"/>
</dbReference>
<evidence type="ECO:0000256" key="5">
    <source>
        <dbReference type="ARBA" id="ARBA00023242"/>
    </source>
</evidence>
<dbReference type="InterPro" id="IPR036322">
    <property type="entry name" value="WD40_repeat_dom_sf"/>
</dbReference>
<keyword evidence="5 6" id="KW-0539">Nucleus</keyword>
<evidence type="ECO:0000256" key="3">
    <source>
        <dbReference type="ARBA" id="ARBA00022574"/>
    </source>
</evidence>
<dbReference type="GO" id="GO:0005730">
    <property type="term" value="C:nucleolus"/>
    <property type="evidence" value="ECO:0007669"/>
    <property type="project" value="UniProtKB-SubCell"/>
</dbReference>
<dbReference type="CDD" id="cd00200">
    <property type="entry name" value="WD40"/>
    <property type="match status" value="1"/>
</dbReference>
<dbReference type="GO" id="GO:0043021">
    <property type="term" value="F:ribonucleoprotein complex binding"/>
    <property type="evidence" value="ECO:0007669"/>
    <property type="project" value="UniProtKB-UniRule"/>
</dbReference>
<dbReference type="Gene3D" id="2.130.10.10">
    <property type="entry name" value="YVTN repeat-like/Quinoprotein amine dehydrogenase"/>
    <property type="match status" value="2"/>
</dbReference>